<feature type="chain" id="PRO_5020505137" description="Murein endopeptidase K" evidence="12">
    <location>
        <begin position="33"/>
        <end position="184"/>
    </location>
</feature>
<keyword evidence="4" id="KW-0479">Metal-binding</keyword>
<accession>A0A4R2M6J5</accession>
<evidence type="ECO:0000256" key="6">
    <source>
        <dbReference type="ARBA" id="ARBA00022801"/>
    </source>
</evidence>
<comment type="cofactor">
    <cofactor evidence="1">
        <name>Zn(2+)</name>
        <dbReference type="ChEBI" id="CHEBI:29105"/>
    </cofactor>
</comment>
<evidence type="ECO:0000313" key="14">
    <source>
        <dbReference type="Proteomes" id="UP000295106"/>
    </source>
</evidence>
<sequence length="184" mass="20370">MRNQDRRRFLRHGAKLAVGVLPVAAATRPALAALPGPRALAMKHTHTGESLDLVYAVDTQFVPAALGTLNRFLRDHYSGSVGVIDPQLFELLHRVRGLLGTESAVYEVISGYRCPETNDRLRNTRGGGVARRSLHMDGRAIDVRLKGVPLKELRDAALSLQAGGVGYYEQERFVHLDTGRVRHW</sequence>
<evidence type="ECO:0000256" key="3">
    <source>
        <dbReference type="ARBA" id="ARBA00022670"/>
    </source>
</evidence>
<dbReference type="AlphaFoldDB" id="A0A4R2M6J5"/>
<dbReference type="Pfam" id="PF05951">
    <property type="entry name" value="Peptidase_M15_2"/>
    <property type="match status" value="1"/>
</dbReference>
<evidence type="ECO:0000256" key="11">
    <source>
        <dbReference type="ARBA" id="ARBA00093666"/>
    </source>
</evidence>
<protein>
    <recommendedName>
        <fullName evidence="11">Murein endopeptidase K</fullName>
    </recommendedName>
</protein>
<evidence type="ECO:0000256" key="12">
    <source>
        <dbReference type="SAM" id="SignalP"/>
    </source>
</evidence>
<comment type="similarity">
    <text evidence="10">Belongs to the peptidase M15 family.</text>
</comment>
<name>A0A4R2M6J5_RUBGE</name>
<keyword evidence="3" id="KW-0645">Protease</keyword>
<evidence type="ECO:0000256" key="8">
    <source>
        <dbReference type="ARBA" id="ARBA00023049"/>
    </source>
</evidence>
<dbReference type="GO" id="GO:0006508">
    <property type="term" value="P:proteolysis"/>
    <property type="evidence" value="ECO:0007669"/>
    <property type="project" value="UniProtKB-KW"/>
</dbReference>
<evidence type="ECO:0000256" key="5">
    <source>
        <dbReference type="ARBA" id="ARBA00022729"/>
    </source>
</evidence>
<dbReference type="InterPro" id="IPR010275">
    <property type="entry name" value="MepK"/>
</dbReference>
<comment type="caution">
    <text evidence="13">The sequence shown here is derived from an EMBL/GenBank/DDBJ whole genome shotgun (WGS) entry which is preliminary data.</text>
</comment>
<keyword evidence="7" id="KW-0862">Zinc</keyword>
<evidence type="ECO:0000256" key="1">
    <source>
        <dbReference type="ARBA" id="ARBA00001947"/>
    </source>
</evidence>
<proteinExistence type="inferred from homology"/>
<evidence type="ECO:0000256" key="2">
    <source>
        <dbReference type="ARBA" id="ARBA00004776"/>
    </source>
</evidence>
<comment type="pathway">
    <text evidence="2">Cell wall biogenesis; cell wall polysaccharide biosynthesis.</text>
</comment>
<dbReference type="Proteomes" id="UP000295106">
    <property type="component" value="Unassembled WGS sequence"/>
</dbReference>
<dbReference type="InterPro" id="IPR006311">
    <property type="entry name" value="TAT_signal"/>
</dbReference>
<keyword evidence="8" id="KW-0482">Metalloprotease</keyword>
<dbReference type="EMBL" id="SLXD01000014">
    <property type="protein sequence ID" value="TCO99783.1"/>
    <property type="molecule type" value="Genomic_DNA"/>
</dbReference>
<evidence type="ECO:0000256" key="10">
    <source>
        <dbReference type="ARBA" id="ARBA00093448"/>
    </source>
</evidence>
<evidence type="ECO:0000313" key="13">
    <source>
        <dbReference type="EMBL" id="TCO99783.1"/>
    </source>
</evidence>
<keyword evidence="9" id="KW-0961">Cell wall biogenesis/degradation</keyword>
<keyword evidence="6" id="KW-0378">Hydrolase</keyword>
<keyword evidence="5 12" id="KW-0732">Signal</keyword>
<feature type="signal peptide" evidence="12">
    <location>
        <begin position="1"/>
        <end position="32"/>
    </location>
</feature>
<dbReference type="PROSITE" id="PS51318">
    <property type="entry name" value="TAT"/>
    <property type="match status" value="1"/>
</dbReference>
<evidence type="ECO:0000256" key="7">
    <source>
        <dbReference type="ARBA" id="ARBA00022833"/>
    </source>
</evidence>
<evidence type="ECO:0000256" key="4">
    <source>
        <dbReference type="ARBA" id="ARBA00022723"/>
    </source>
</evidence>
<dbReference type="InterPro" id="IPR009045">
    <property type="entry name" value="Zn_M74/Hedgehog-like"/>
</dbReference>
<organism evidence="13 14">
    <name type="scientific">Rubrivivax gelatinosus</name>
    <name type="common">Rhodocyclus gelatinosus</name>
    <name type="synonym">Rhodopseudomonas gelatinosa</name>
    <dbReference type="NCBI Taxonomy" id="28068"/>
    <lineage>
        <taxon>Bacteria</taxon>
        <taxon>Pseudomonadati</taxon>
        <taxon>Pseudomonadota</taxon>
        <taxon>Betaproteobacteria</taxon>
        <taxon>Burkholderiales</taxon>
        <taxon>Sphaerotilaceae</taxon>
        <taxon>Rubrivivax</taxon>
    </lineage>
</organism>
<evidence type="ECO:0000256" key="9">
    <source>
        <dbReference type="ARBA" id="ARBA00023316"/>
    </source>
</evidence>
<reference evidence="13 14" key="1">
    <citation type="submission" date="2019-03" db="EMBL/GenBank/DDBJ databases">
        <title>Genomic Encyclopedia of Type Strains, Phase IV (KMG-IV): sequencing the most valuable type-strain genomes for metagenomic binning, comparative biology and taxonomic classification.</title>
        <authorList>
            <person name="Goeker M."/>
        </authorList>
    </citation>
    <scope>NUCLEOTIDE SEQUENCE [LARGE SCALE GENOMIC DNA]</scope>
    <source>
        <strain evidence="13 14">DSM 1709</strain>
    </source>
</reference>
<gene>
    <name evidence="13" type="ORF">EV684_11480</name>
</gene>
<dbReference type="PANTHER" id="PTHR37425:SF1">
    <property type="entry name" value="OUTER MEMBRANE PROTEIN"/>
    <property type="match status" value="1"/>
</dbReference>
<dbReference type="Gene3D" id="3.30.1380.10">
    <property type="match status" value="1"/>
</dbReference>
<dbReference type="GO" id="GO:0008237">
    <property type="term" value="F:metallopeptidase activity"/>
    <property type="evidence" value="ECO:0007669"/>
    <property type="project" value="UniProtKB-KW"/>
</dbReference>
<dbReference type="SUPFAM" id="SSF55166">
    <property type="entry name" value="Hedgehog/DD-peptidase"/>
    <property type="match status" value="1"/>
</dbReference>
<dbReference type="PANTHER" id="PTHR37425">
    <property type="match status" value="1"/>
</dbReference>
<dbReference type="GO" id="GO:0046872">
    <property type="term" value="F:metal ion binding"/>
    <property type="evidence" value="ECO:0007669"/>
    <property type="project" value="UniProtKB-KW"/>
</dbReference>
<dbReference type="GO" id="GO:0071555">
    <property type="term" value="P:cell wall organization"/>
    <property type="evidence" value="ECO:0007669"/>
    <property type="project" value="UniProtKB-KW"/>
</dbReference>